<evidence type="ECO:0000313" key="1">
    <source>
        <dbReference type="EMBL" id="MFD2418257.1"/>
    </source>
</evidence>
<gene>
    <name evidence="1" type="ORF">ACFSXZ_18195</name>
</gene>
<name>A0ABW5FUX4_9PSEU</name>
<comment type="caution">
    <text evidence="1">The sequence shown here is derived from an EMBL/GenBank/DDBJ whole genome shotgun (WGS) entry which is preliminary data.</text>
</comment>
<proteinExistence type="predicted"/>
<evidence type="ECO:0000313" key="2">
    <source>
        <dbReference type="Proteomes" id="UP001597417"/>
    </source>
</evidence>
<protein>
    <submittedName>
        <fullName evidence="1">Uncharacterized protein</fullName>
    </submittedName>
</protein>
<dbReference type="RefSeq" id="WP_378266205.1">
    <property type="nucleotide sequence ID" value="NZ_JBHUKR010000007.1"/>
</dbReference>
<organism evidence="1 2">
    <name type="scientific">Amycolatopsis pigmentata</name>
    <dbReference type="NCBI Taxonomy" id="450801"/>
    <lineage>
        <taxon>Bacteria</taxon>
        <taxon>Bacillati</taxon>
        <taxon>Actinomycetota</taxon>
        <taxon>Actinomycetes</taxon>
        <taxon>Pseudonocardiales</taxon>
        <taxon>Pseudonocardiaceae</taxon>
        <taxon>Amycolatopsis</taxon>
    </lineage>
</organism>
<dbReference type="Proteomes" id="UP001597417">
    <property type="component" value="Unassembled WGS sequence"/>
</dbReference>
<sequence>MAEVDRTKQFLEIAGAIEREFAVRNMRLKPGGAKELLRAHLGWIANQFGITQRSALNYLTPETAAQLARSAARTMREPSPQSPAN</sequence>
<keyword evidence="2" id="KW-1185">Reference proteome</keyword>
<reference evidence="2" key="1">
    <citation type="journal article" date="2019" name="Int. J. Syst. Evol. Microbiol.">
        <title>The Global Catalogue of Microorganisms (GCM) 10K type strain sequencing project: providing services to taxonomists for standard genome sequencing and annotation.</title>
        <authorList>
            <consortium name="The Broad Institute Genomics Platform"/>
            <consortium name="The Broad Institute Genome Sequencing Center for Infectious Disease"/>
            <person name="Wu L."/>
            <person name="Ma J."/>
        </authorList>
    </citation>
    <scope>NUCLEOTIDE SEQUENCE [LARGE SCALE GENOMIC DNA]</scope>
    <source>
        <strain evidence="2">CGMCC 4.7645</strain>
    </source>
</reference>
<dbReference type="EMBL" id="JBHUKR010000007">
    <property type="protein sequence ID" value="MFD2418257.1"/>
    <property type="molecule type" value="Genomic_DNA"/>
</dbReference>
<accession>A0ABW5FUX4</accession>